<dbReference type="Pfam" id="PF01266">
    <property type="entry name" value="DAO"/>
    <property type="match status" value="1"/>
</dbReference>
<accession>X1HQI6</accession>
<name>X1HQI6_9ZZZZ</name>
<feature type="domain" description="FAD dependent oxidoreductase" evidence="1">
    <location>
        <begin position="6"/>
        <end position="190"/>
    </location>
</feature>
<dbReference type="Gene3D" id="3.50.50.60">
    <property type="entry name" value="FAD/NAD(P)-binding domain"/>
    <property type="match status" value="1"/>
</dbReference>
<dbReference type="InterPro" id="IPR036188">
    <property type="entry name" value="FAD/NAD-bd_sf"/>
</dbReference>
<reference evidence="2" key="1">
    <citation type="journal article" date="2014" name="Front. Microbiol.">
        <title>High frequency of phylogenetically diverse reductive dehalogenase-homologous genes in deep subseafloor sedimentary metagenomes.</title>
        <authorList>
            <person name="Kawai M."/>
            <person name="Futagami T."/>
            <person name="Toyoda A."/>
            <person name="Takaki Y."/>
            <person name="Nishi S."/>
            <person name="Hori S."/>
            <person name="Arai W."/>
            <person name="Tsubouchi T."/>
            <person name="Morono Y."/>
            <person name="Uchiyama I."/>
            <person name="Ito T."/>
            <person name="Fujiyama A."/>
            <person name="Inagaki F."/>
            <person name="Takami H."/>
        </authorList>
    </citation>
    <scope>NUCLEOTIDE SEQUENCE</scope>
    <source>
        <strain evidence="2">Expedition CK06-06</strain>
    </source>
</reference>
<evidence type="ECO:0000259" key="1">
    <source>
        <dbReference type="Pfam" id="PF01266"/>
    </source>
</evidence>
<comment type="caution">
    <text evidence="2">The sequence shown here is derived from an EMBL/GenBank/DDBJ whole genome shotgun (WGS) entry which is preliminary data.</text>
</comment>
<dbReference type="InterPro" id="IPR006076">
    <property type="entry name" value="FAD-dep_OxRdtase"/>
</dbReference>
<dbReference type="InterPro" id="IPR052745">
    <property type="entry name" value="G3P_Oxidase/Oxidoreductase"/>
</dbReference>
<dbReference type="PANTHER" id="PTHR42720">
    <property type="entry name" value="GLYCEROL-3-PHOSPHATE DEHYDROGENASE"/>
    <property type="match status" value="1"/>
</dbReference>
<dbReference type="Gene3D" id="3.30.9.10">
    <property type="entry name" value="D-Amino Acid Oxidase, subunit A, domain 2"/>
    <property type="match status" value="1"/>
</dbReference>
<protein>
    <recommendedName>
        <fullName evidence="1">FAD dependent oxidoreductase domain-containing protein</fullName>
    </recommendedName>
</protein>
<dbReference type="SUPFAM" id="SSF51905">
    <property type="entry name" value="FAD/NAD(P)-binding domain"/>
    <property type="match status" value="1"/>
</dbReference>
<dbReference type="EMBL" id="BARU01024085">
    <property type="protein sequence ID" value="GAH47523.1"/>
    <property type="molecule type" value="Genomic_DNA"/>
</dbReference>
<dbReference type="AlphaFoldDB" id="X1HQI6"/>
<evidence type="ECO:0000313" key="2">
    <source>
        <dbReference type="EMBL" id="GAH47523.1"/>
    </source>
</evidence>
<gene>
    <name evidence="2" type="ORF">S03H2_39011</name>
</gene>
<proteinExistence type="predicted"/>
<sequence>MKNFQVAIIGGGVIGSAIAWELSKYKVDVVVFEMESDVASGASKANSGVIHSGINSATGSLKARFCVEGNSMFQTLADELGFQLKWVGKWVIAKNQHEIKELQRLQKVGNANNVPYLEITDESEVEKKEPNVSCYKALWVPTAGIIPPYEFTIALAENAAENNVKFILETKVIGLKKQRNNFEILIDKGNFQAQIVVMQLVLIVEK</sequence>
<organism evidence="2">
    <name type="scientific">marine sediment metagenome</name>
    <dbReference type="NCBI Taxonomy" id="412755"/>
    <lineage>
        <taxon>unclassified sequences</taxon>
        <taxon>metagenomes</taxon>
        <taxon>ecological metagenomes</taxon>
    </lineage>
</organism>
<dbReference type="PANTHER" id="PTHR42720:SF1">
    <property type="entry name" value="GLYCEROL 3-PHOSPHATE OXIDASE"/>
    <property type="match status" value="1"/>
</dbReference>